<dbReference type="CDD" id="cd08414">
    <property type="entry name" value="PBP2_LTTR_aromatics_like"/>
    <property type="match status" value="1"/>
</dbReference>
<dbReference type="InterPro" id="IPR000847">
    <property type="entry name" value="LysR_HTH_N"/>
</dbReference>
<name>A0A4V2VAC4_RHISU</name>
<dbReference type="GO" id="GO:0032993">
    <property type="term" value="C:protein-DNA complex"/>
    <property type="evidence" value="ECO:0007669"/>
    <property type="project" value="TreeGrafter"/>
</dbReference>
<keyword evidence="3" id="KW-0238">DNA-binding</keyword>
<evidence type="ECO:0000256" key="2">
    <source>
        <dbReference type="ARBA" id="ARBA00023015"/>
    </source>
</evidence>
<proteinExistence type="inferred from homology"/>
<dbReference type="PRINTS" id="PR00039">
    <property type="entry name" value="HTHLYSR"/>
</dbReference>
<dbReference type="InterPro" id="IPR036388">
    <property type="entry name" value="WH-like_DNA-bd_sf"/>
</dbReference>
<comment type="similarity">
    <text evidence="1">Belongs to the LysR transcriptional regulatory family.</text>
</comment>
<dbReference type="Pfam" id="PF00126">
    <property type="entry name" value="HTH_1"/>
    <property type="match status" value="1"/>
</dbReference>
<dbReference type="InterPro" id="IPR036390">
    <property type="entry name" value="WH_DNA-bd_sf"/>
</dbReference>
<dbReference type="PANTHER" id="PTHR30346">
    <property type="entry name" value="TRANSCRIPTIONAL DUAL REGULATOR HCAR-RELATED"/>
    <property type="match status" value="1"/>
</dbReference>
<dbReference type="Pfam" id="PF03466">
    <property type="entry name" value="LysR_substrate"/>
    <property type="match status" value="1"/>
</dbReference>
<dbReference type="InterPro" id="IPR005119">
    <property type="entry name" value="LysR_subst-bd"/>
</dbReference>
<dbReference type="GO" id="GO:0003700">
    <property type="term" value="F:DNA-binding transcription factor activity"/>
    <property type="evidence" value="ECO:0007669"/>
    <property type="project" value="InterPro"/>
</dbReference>
<dbReference type="FunFam" id="1.10.10.10:FF:000001">
    <property type="entry name" value="LysR family transcriptional regulator"/>
    <property type="match status" value="1"/>
</dbReference>
<keyword evidence="2" id="KW-0805">Transcription regulation</keyword>
<evidence type="ECO:0000256" key="7">
    <source>
        <dbReference type="ARBA" id="ARBA00083243"/>
    </source>
</evidence>
<gene>
    <name evidence="9" type="ORF">EV132_101532</name>
</gene>
<feature type="domain" description="HTH lysR-type" evidence="8">
    <location>
        <begin position="3"/>
        <end position="60"/>
    </location>
</feature>
<evidence type="ECO:0000256" key="3">
    <source>
        <dbReference type="ARBA" id="ARBA00023125"/>
    </source>
</evidence>
<dbReference type="AlphaFoldDB" id="A0A4V2VAC4"/>
<dbReference type="PANTHER" id="PTHR30346:SF0">
    <property type="entry name" value="HCA OPERON TRANSCRIPTIONAL ACTIVATOR HCAR"/>
    <property type="match status" value="1"/>
</dbReference>
<sequence>MMINLLHMRHFIAVAEELHFGRAAARLGMAQPPLSQSIKRLEERLGFPLFERTQRAVRLTAAGRVFLEEARRTIAQSEDAVRLARRAASDDLAQISIAFVSAALYRLLPQAIRDFHEIWPDTTIRLDERPTEAQLAGLAGGDIDLGFFHPPIKTIDGLAVELIHRDKLIVAAPSHHPLAALNFCRLVDLAGHNFIMFPHQQGPTLHGKITSACKAAGFVPNIVQEARQMHTILSLVAAGLGVSLVPTGATTMRIAGVAFIPLVDTPADIAWEMAIGWQPRGARKALRNFLEVVRTVGQKLKSEM</sequence>
<evidence type="ECO:0000313" key="10">
    <source>
        <dbReference type="Proteomes" id="UP000294576"/>
    </source>
</evidence>
<comment type="function">
    <text evidence="5">Transcriptional regulator of the ttuABCDE tartrate utilization operon.</text>
</comment>
<evidence type="ECO:0000256" key="4">
    <source>
        <dbReference type="ARBA" id="ARBA00023163"/>
    </source>
</evidence>
<evidence type="ECO:0000259" key="8">
    <source>
        <dbReference type="PROSITE" id="PS50931"/>
    </source>
</evidence>
<dbReference type="RefSeq" id="WP_132558705.1">
    <property type="nucleotide sequence ID" value="NZ_SMBH01000001.1"/>
</dbReference>
<dbReference type="PROSITE" id="PS50931">
    <property type="entry name" value="HTH_LYSR"/>
    <property type="match status" value="1"/>
</dbReference>
<evidence type="ECO:0000256" key="1">
    <source>
        <dbReference type="ARBA" id="ARBA00009437"/>
    </source>
</evidence>
<dbReference type="EMBL" id="SMBH01000001">
    <property type="protein sequence ID" value="TCU20465.1"/>
    <property type="molecule type" value="Genomic_DNA"/>
</dbReference>
<evidence type="ECO:0000313" key="9">
    <source>
        <dbReference type="EMBL" id="TCU20465.1"/>
    </source>
</evidence>
<dbReference type="SUPFAM" id="SSF46785">
    <property type="entry name" value="Winged helix' DNA-binding domain"/>
    <property type="match status" value="1"/>
</dbReference>
<dbReference type="SUPFAM" id="SSF53850">
    <property type="entry name" value="Periplasmic binding protein-like II"/>
    <property type="match status" value="1"/>
</dbReference>
<dbReference type="Gene3D" id="3.40.190.10">
    <property type="entry name" value="Periplasmic binding protein-like II"/>
    <property type="match status" value="2"/>
</dbReference>
<dbReference type="Gene3D" id="1.10.10.10">
    <property type="entry name" value="Winged helix-like DNA-binding domain superfamily/Winged helix DNA-binding domain"/>
    <property type="match status" value="1"/>
</dbReference>
<reference evidence="9 10" key="1">
    <citation type="submission" date="2019-03" db="EMBL/GenBank/DDBJ databases">
        <title>Genomic Encyclopedia of Type Strains, Phase IV (KMG-V): Genome sequencing to study the core and pangenomes of soil and plant-associated prokaryotes.</title>
        <authorList>
            <person name="Whitman W."/>
        </authorList>
    </citation>
    <scope>NUCLEOTIDE SEQUENCE [LARGE SCALE GENOMIC DNA]</scope>
    <source>
        <strain evidence="9 10">Hc14</strain>
    </source>
</reference>
<evidence type="ECO:0000256" key="5">
    <source>
        <dbReference type="ARBA" id="ARBA00054626"/>
    </source>
</evidence>
<dbReference type="GO" id="GO:0003677">
    <property type="term" value="F:DNA binding"/>
    <property type="evidence" value="ECO:0007669"/>
    <property type="project" value="UniProtKB-KW"/>
</dbReference>
<organism evidence="9 10">
    <name type="scientific">Rhizobium sullae</name>
    <name type="common">Rhizobium hedysari</name>
    <dbReference type="NCBI Taxonomy" id="50338"/>
    <lineage>
        <taxon>Bacteria</taxon>
        <taxon>Pseudomonadati</taxon>
        <taxon>Pseudomonadota</taxon>
        <taxon>Alphaproteobacteria</taxon>
        <taxon>Hyphomicrobiales</taxon>
        <taxon>Rhizobiaceae</taxon>
        <taxon>Rhizobium/Agrobacterium group</taxon>
        <taxon>Rhizobium</taxon>
    </lineage>
</organism>
<evidence type="ECO:0000256" key="6">
    <source>
        <dbReference type="ARBA" id="ARBA00067332"/>
    </source>
</evidence>
<accession>A0A4V2VAC4</accession>
<dbReference type="Proteomes" id="UP000294576">
    <property type="component" value="Unassembled WGS sequence"/>
</dbReference>
<keyword evidence="4" id="KW-0804">Transcription</keyword>
<comment type="caution">
    <text evidence="9">The sequence shown here is derived from an EMBL/GenBank/DDBJ whole genome shotgun (WGS) entry which is preliminary data.</text>
</comment>
<protein>
    <recommendedName>
        <fullName evidence="6">HTH-type transcriptional regulator TtuA</fullName>
    </recommendedName>
    <alternativeName>
        <fullName evidence="7">Tartrate utilization transcriptional regulator</fullName>
    </alternativeName>
</protein>